<keyword evidence="3" id="KW-1185">Reference proteome</keyword>
<comment type="caution">
    <text evidence="2">The sequence shown here is derived from an EMBL/GenBank/DDBJ whole genome shotgun (WGS) entry which is preliminary data.</text>
</comment>
<keyword evidence="1" id="KW-0732">Signal</keyword>
<organism evidence="2 3">
    <name type="scientific">Acanthoscelides obtectus</name>
    <name type="common">Bean weevil</name>
    <name type="synonym">Bruchus obtectus</name>
    <dbReference type="NCBI Taxonomy" id="200917"/>
    <lineage>
        <taxon>Eukaryota</taxon>
        <taxon>Metazoa</taxon>
        <taxon>Ecdysozoa</taxon>
        <taxon>Arthropoda</taxon>
        <taxon>Hexapoda</taxon>
        <taxon>Insecta</taxon>
        <taxon>Pterygota</taxon>
        <taxon>Neoptera</taxon>
        <taxon>Endopterygota</taxon>
        <taxon>Coleoptera</taxon>
        <taxon>Polyphaga</taxon>
        <taxon>Cucujiformia</taxon>
        <taxon>Chrysomeloidea</taxon>
        <taxon>Chrysomelidae</taxon>
        <taxon>Bruchinae</taxon>
        <taxon>Bruchini</taxon>
        <taxon>Acanthoscelides</taxon>
    </lineage>
</organism>
<feature type="chain" id="PRO_5040424757" evidence="1">
    <location>
        <begin position="24"/>
        <end position="73"/>
    </location>
</feature>
<gene>
    <name evidence="2" type="ORF">ACAOBT_LOCUS26001</name>
</gene>
<evidence type="ECO:0000313" key="2">
    <source>
        <dbReference type="EMBL" id="CAH2001104.1"/>
    </source>
</evidence>
<reference evidence="2" key="1">
    <citation type="submission" date="2022-03" db="EMBL/GenBank/DDBJ databases">
        <authorList>
            <person name="Sayadi A."/>
        </authorList>
    </citation>
    <scope>NUCLEOTIDE SEQUENCE</scope>
</reference>
<protein>
    <submittedName>
        <fullName evidence="2">Uncharacterized protein</fullName>
    </submittedName>
</protein>
<feature type="signal peptide" evidence="1">
    <location>
        <begin position="1"/>
        <end position="23"/>
    </location>
</feature>
<dbReference type="OrthoDB" id="6724389at2759"/>
<name>A0A9P0LQ74_ACAOB</name>
<accession>A0A9P0LQ74</accession>
<sequence>MIPVVRYILLITFLTVLFKHAYSMDDNTGKVDSSKSVEKNSAIEEDDLETAYRTYLPLFVYRKRQTQRINRGG</sequence>
<proteinExistence type="predicted"/>
<dbReference type="AlphaFoldDB" id="A0A9P0LQ74"/>
<dbReference type="Proteomes" id="UP001152888">
    <property type="component" value="Unassembled WGS sequence"/>
</dbReference>
<dbReference type="EMBL" id="CAKOFQ010007437">
    <property type="protein sequence ID" value="CAH2001104.1"/>
    <property type="molecule type" value="Genomic_DNA"/>
</dbReference>
<evidence type="ECO:0000256" key="1">
    <source>
        <dbReference type="SAM" id="SignalP"/>
    </source>
</evidence>
<evidence type="ECO:0000313" key="3">
    <source>
        <dbReference type="Proteomes" id="UP001152888"/>
    </source>
</evidence>